<proteinExistence type="inferred from homology"/>
<dbReference type="PROSITE" id="PS50893">
    <property type="entry name" value="ABC_TRANSPORTER_2"/>
    <property type="match status" value="1"/>
</dbReference>
<protein>
    <recommendedName>
        <fullName evidence="8">Energy-coupling factor transporter ATP-binding protein EcfA2</fullName>
        <ecNumber evidence="8">7.-.-.-</ecNumber>
    </recommendedName>
</protein>
<comment type="similarity">
    <text evidence="8">Belongs to the ABC transporter superfamily. Energy-coupling factor EcfA family.</text>
</comment>
<evidence type="ECO:0000313" key="10">
    <source>
        <dbReference type="EMBL" id="MCR6543986.1"/>
    </source>
</evidence>
<accession>A0ABT1Y2R3</accession>
<keyword evidence="6" id="KW-1278">Translocase</keyword>
<comment type="subcellular location">
    <subcellularLocation>
        <location evidence="1 8">Cell membrane</location>
        <topology evidence="1 8">Peripheral membrane protein</topology>
    </subcellularLocation>
</comment>
<dbReference type="Gene3D" id="3.40.50.300">
    <property type="entry name" value="P-loop containing nucleotide triphosphate hydrolases"/>
    <property type="match status" value="1"/>
</dbReference>
<dbReference type="InterPro" id="IPR003593">
    <property type="entry name" value="AAA+_ATPase"/>
</dbReference>
<comment type="subunit">
    <text evidence="8">Forms a stable energy-coupling factor (ECF) transporter complex composed of 2 membrane-embedded substrate-binding proteins (S component), 2 ATP-binding proteins (A component) and 2 transmembrane proteins (T component).</text>
</comment>
<name>A0ABT1Y2R3_9FIRM</name>
<dbReference type="InterPro" id="IPR027417">
    <property type="entry name" value="P-loop_NTPase"/>
</dbReference>
<evidence type="ECO:0000256" key="8">
    <source>
        <dbReference type="RuleBase" id="RU365104"/>
    </source>
</evidence>
<dbReference type="Pfam" id="PF00005">
    <property type="entry name" value="ABC_tran"/>
    <property type="match status" value="1"/>
</dbReference>
<keyword evidence="11" id="KW-1185">Reference proteome</keyword>
<dbReference type="PANTHER" id="PTHR43553:SF27">
    <property type="entry name" value="ENERGY-COUPLING FACTOR TRANSPORTER ATP-BINDING PROTEIN ECFA2"/>
    <property type="match status" value="1"/>
</dbReference>
<evidence type="ECO:0000256" key="7">
    <source>
        <dbReference type="ARBA" id="ARBA00023136"/>
    </source>
</evidence>
<dbReference type="InterPro" id="IPR050095">
    <property type="entry name" value="ECF_ABC_transporter_ATP-bd"/>
</dbReference>
<evidence type="ECO:0000256" key="2">
    <source>
        <dbReference type="ARBA" id="ARBA00022448"/>
    </source>
</evidence>
<dbReference type="PANTHER" id="PTHR43553">
    <property type="entry name" value="HEAVY METAL TRANSPORTER"/>
    <property type="match status" value="1"/>
</dbReference>
<dbReference type="InterPro" id="IPR017871">
    <property type="entry name" value="ABC_transporter-like_CS"/>
</dbReference>
<evidence type="ECO:0000256" key="3">
    <source>
        <dbReference type="ARBA" id="ARBA00022475"/>
    </source>
</evidence>
<dbReference type="EC" id="7.-.-.-" evidence="8"/>
<dbReference type="CDD" id="cd03225">
    <property type="entry name" value="ABC_cobalt_CbiO_domain1"/>
    <property type="match status" value="1"/>
</dbReference>
<comment type="function">
    <text evidence="8">ATP-binding (A) component of a common energy-coupling factor (ECF) ABC-transporter complex.</text>
</comment>
<sequence>MSIEIKNLSYIYLPGTPYEKKALNQINLSIKAGEFIGLIGHTGSGKSTLAQHFNGLLKPSSGSIEVERRNLWAGKKPPKDICGKVGLVFQYPEYQLFAETVYEDVAFGPLNLGFPLRNIAEIVQHALESVGLDYLLFKDKSPFSLSGGEKRRVAIAGVMAMNPDILVLDEPTAGLDPVGRKEIIRLIHHFFQQKGKTVIWISHNMDEIARLVNRLIVMVQGKILMDGSPQEVFSREKELMEVGLAIPAASSLVRRLKEQGKPIPGKAITVDQAFQEIAMWLEGGVK</sequence>
<evidence type="ECO:0000313" key="11">
    <source>
        <dbReference type="Proteomes" id="UP001524944"/>
    </source>
</evidence>
<dbReference type="InterPro" id="IPR030946">
    <property type="entry name" value="EcfA2"/>
</dbReference>
<evidence type="ECO:0000259" key="9">
    <source>
        <dbReference type="PROSITE" id="PS50893"/>
    </source>
</evidence>
<dbReference type="RefSeq" id="WP_257911480.1">
    <property type="nucleotide sequence ID" value="NZ_JANPWE010000001.1"/>
</dbReference>
<evidence type="ECO:0000256" key="5">
    <source>
        <dbReference type="ARBA" id="ARBA00022840"/>
    </source>
</evidence>
<dbReference type="NCBIfam" id="TIGR04521">
    <property type="entry name" value="ECF_ATPase_2"/>
    <property type="match status" value="1"/>
</dbReference>
<feature type="domain" description="ABC transporter" evidence="9">
    <location>
        <begin position="3"/>
        <end position="245"/>
    </location>
</feature>
<keyword evidence="7 8" id="KW-0472">Membrane</keyword>
<dbReference type="PROSITE" id="PS00211">
    <property type="entry name" value="ABC_TRANSPORTER_1"/>
    <property type="match status" value="1"/>
</dbReference>
<dbReference type="Proteomes" id="UP001524944">
    <property type="component" value="Unassembled WGS sequence"/>
</dbReference>
<organism evidence="10 11">
    <name type="scientific">Dehalobacterium formicoaceticum</name>
    <dbReference type="NCBI Taxonomy" id="51515"/>
    <lineage>
        <taxon>Bacteria</taxon>
        <taxon>Bacillati</taxon>
        <taxon>Bacillota</taxon>
        <taxon>Clostridia</taxon>
        <taxon>Eubacteriales</taxon>
        <taxon>Peptococcaceae</taxon>
        <taxon>Dehalobacterium</taxon>
    </lineage>
</organism>
<dbReference type="EMBL" id="JANPWE010000001">
    <property type="protein sequence ID" value="MCR6543986.1"/>
    <property type="molecule type" value="Genomic_DNA"/>
</dbReference>
<keyword evidence="2 8" id="KW-0813">Transport</keyword>
<evidence type="ECO:0000256" key="4">
    <source>
        <dbReference type="ARBA" id="ARBA00022741"/>
    </source>
</evidence>
<dbReference type="InterPro" id="IPR015856">
    <property type="entry name" value="ABC_transpr_CbiO/EcfA_su"/>
</dbReference>
<dbReference type="InterPro" id="IPR003439">
    <property type="entry name" value="ABC_transporter-like_ATP-bd"/>
</dbReference>
<evidence type="ECO:0000256" key="1">
    <source>
        <dbReference type="ARBA" id="ARBA00004202"/>
    </source>
</evidence>
<keyword evidence="5 8" id="KW-0067">ATP-binding</keyword>
<keyword evidence="4 8" id="KW-0547">Nucleotide-binding</keyword>
<reference evidence="10 11" key="1">
    <citation type="submission" date="2022-08" db="EMBL/GenBank/DDBJ databases">
        <title>Proteogenomics of the novel Dehalobacterium formicoaceticum strain EZ94 highlights a key role of methyltransferases during anaerobic dichloromethane degradation.</title>
        <authorList>
            <person name="Wasmund K."/>
        </authorList>
    </citation>
    <scope>NUCLEOTIDE SEQUENCE [LARGE SCALE GENOMIC DNA]</scope>
    <source>
        <strain evidence="10 11">EZ94</strain>
    </source>
</reference>
<gene>
    <name evidence="10" type="ORF">NVS47_00370</name>
</gene>
<dbReference type="SMART" id="SM00382">
    <property type="entry name" value="AAA"/>
    <property type="match status" value="1"/>
</dbReference>
<comment type="caution">
    <text evidence="10">The sequence shown here is derived from an EMBL/GenBank/DDBJ whole genome shotgun (WGS) entry which is preliminary data.</text>
</comment>
<dbReference type="SUPFAM" id="SSF52540">
    <property type="entry name" value="P-loop containing nucleoside triphosphate hydrolases"/>
    <property type="match status" value="1"/>
</dbReference>
<evidence type="ECO:0000256" key="6">
    <source>
        <dbReference type="ARBA" id="ARBA00022967"/>
    </source>
</evidence>
<keyword evidence="3 8" id="KW-1003">Cell membrane</keyword>